<dbReference type="OrthoDB" id="10066125at2759"/>
<evidence type="ECO:0000313" key="2">
    <source>
        <dbReference type="EMBL" id="CAF9924695.1"/>
    </source>
</evidence>
<keyword evidence="3" id="KW-1185">Reference proteome</keyword>
<feature type="region of interest" description="Disordered" evidence="1">
    <location>
        <begin position="202"/>
        <end position="232"/>
    </location>
</feature>
<dbReference type="AlphaFoldDB" id="A0A8H3IRG8"/>
<evidence type="ECO:0000313" key="3">
    <source>
        <dbReference type="Proteomes" id="UP000664521"/>
    </source>
</evidence>
<comment type="caution">
    <text evidence="2">The sequence shown here is derived from an EMBL/GenBank/DDBJ whole genome shotgun (WGS) entry which is preliminary data.</text>
</comment>
<reference evidence="2" key="1">
    <citation type="submission" date="2021-03" db="EMBL/GenBank/DDBJ databases">
        <authorList>
            <person name="Tagirdzhanova G."/>
        </authorList>
    </citation>
    <scope>NUCLEOTIDE SEQUENCE</scope>
</reference>
<feature type="compositionally biased region" description="Basic and acidic residues" evidence="1">
    <location>
        <begin position="217"/>
        <end position="228"/>
    </location>
</feature>
<feature type="region of interest" description="Disordered" evidence="1">
    <location>
        <begin position="606"/>
        <end position="641"/>
    </location>
</feature>
<feature type="compositionally biased region" description="Acidic residues" evidence="1">
    <location>
        <begin position="628"/>
        <end position="641"/>
    </location>
</feature>
<proteinExistence type="predicted"/>
<feature type="compositionally biased region" description="Basic and acidic residues" evidence="1">
    <location>
        <begin position="49"/>
        <end position="65"/>
    </location>
</feature>
<dbReference type="Proteomes" id="UP000664521">
    <property type="component" value="Unassembled WGS sequence"/>
</dbReference>
<evidence type="ECO:0000256" key="1">
    <source>
        <dbReference type="SAM" id="MobiDB-lite"/>
    </source>
</evidence>
<sequence>MLFDPRSATGSNATGLNQPSDGQPITVKKERKGHQDIPGINKPPPGHGAEWERKQRAREYRVAARREKRNRKADEKKQRKLNATILRRMTRNPEKYNKNAERNRLRAITTERYAIWTGAVRQAERLAAEHDPSGATFNVGPVVKQEDGTVISVEILQRREEGKARRAAEAAAKEEAAANGKINGAESNGNLAKPENYVQMELDKKKRPQGISKTQQRKLEAFKPRDPPPKPVIPEVYSIPEGEENLLALWDLTNPELERRILREKRRKAAARKALRVKQQSGKVERRMARDEKRRVYRDIKLSWKTIKEAQVHERTRLNTMEEEERKRIAVEIAEFERKAAMEHCLSLGFTLENTEGVEDVKPRALGMKGMVVDFDAIEPDEERAGTIRLKDPTKASKPKNPKRVDLGVIPGNAQSFVPAARPPPRKTADGNDENAHVETEEFIKLDVGSEQQFQELNYNHKIRRKLRRALDNADIAKEMLVRERAIAYYTSRDLPVPDVLKTPYKPVSEPGSRILENGTLETAKQERVRTRMELAEFNKVMKVLRRQAKQTALEAGLRKHAEVTGRIEVVRTEEEREAERKREEVARIKAREVVFNNGPSRIVGDDYGLGEGVEVDGEGDVVMGDGSDNEDSSDDSDGIE</sequence>
<dbReference type="EMBL" id="CAJPDS010000036">
    <property type="protein sequence ID" value="CAF9924695.1"/>
    <property type="molecule type" value="Genomic_DNA"/>
</dbReference>
<feature type="compositionally biased region" description="Polar residues" evidence="1">
    <location>
        <begin position="8"/>
        <end position="23"/>
    </location>
</feature>
<feature type="region of interest" description="Disordered" evidence="1">
    <location>
        <begin position="1"/>
        <end position="84"/>
    </location>
</feature>
<organism evidence="2 3">
    <name type="scientific">Heterodermia speciosa</name>
    <dbReference type="NCBI Taxonomy" id="116794"/>
    <lineage>
        <taxon>Eukaryota</taxon>
        <taxon>Fungi</taxon>
        <taxon>Dikarya</taxon>
        <taxon>Ascomycota</taxon>
        <taxon>Pezizomycotina</taxon>
        <taxon>Lecanoromycetes</taxon>
        <taxon>OSLEUM clade</taxon>
        <taxon>Lecanoromycetidae</taxon>
        <taxon>Caliciales</taxon>
        <taxon>Physciaceae</taxon>
        <taxon>Heterodermia</taxon>
    </lineage>
</organism>
<gene>
    <name evidence="2" type="ORF">HETSPECPRED_005662</name>
</gene>
<protein>
    <submittedName>
        <fullName evidence="2">Uncharacterized protein</fullName>
    </submittedName>
</protein>
<feature type="region of interest" description="Disordered" evidence="1">
    <location>
        <begin position="391"/>
        <end position="435"/>
    </location>
</feature>
<feature type="region of interest" description="Disordered" evidence="1">
    <location>
        <begin position="174"/>
        <end position="193"/>
    </location>
</feature>
<name>A0A8H3IRG8_9LECA</name>
<accession>A0A8H3IRG8</accession>